<comment type="function">
    <text evidence="3">Required for multiple vacuole delivery pathways including the cytoplasm to vacuole transport (Cvt), autophagy, pexophagy and endocytosis.</text>
</comment>
<accession>A0AAD9FUY6</accession>
<dbReference type="GO" id="GO:0000329">
    <property type="term" value="C:fungal-type vacuole membrane"/>
    <property type="evidence" value="ECO:0007669"/>
    <property type="project" value="TreeGrafter"/>
</dbReference>
<reference evidence="8" key="1">
    <citation type="submission" date="2023-02" db="EMBL/GenBank/DDBJ databases">
        <title>Identification and recombinant expression of a fungal hydrolase from Papiliotrema laurentii that hydrolyzes apple cutin and clears colloidal polyester polyurethane.</title>
        <authorList>
            <consortium name="DOE Joint Genome Institute"/>
            <person name="Roman V.A."/>
            <person name="Bojanowski C."/>
            <person name="Crable B.R."/>
            <person name="Wagner D.N."/>
            <person name="Hung C.S."/>
            <person name="Nadeau L.J."/>
            <person name="Schratz L."/>
            <person name="Haridas S."/>
            <person name="Pangilinan J."/>
            <person name="Lipzen A."/>
            <person name="Na H."/>
            <person name="Yan M."/>
            <person name="Ng V."/>
            <person name="Grigoriev I.V."/>
            <person name="Spatafora J.W."/>
            <person name="Barlow D."/>
            <person name="Biffinger J."/>
            <person name="Kelley-Loughnane N."/>
            <person name="Varaljay V.A."/>
            <person name="Crookes-Goodson W.J."/>
        </authorList>
    </citation>
    <scope>NUCLEOTIDE SEQUENCE</scope>
    <source>
        <strain evidence="8">5307AH</strain>
    </source>
</reference>
<feature type="domain" description="FUZ/MON1/HPS1 second Longin" evidence="6">
    <location>
        <begin position="355"/>
        <end position="448"/>
    </location>
</feature>
<keyword evidence="3" id="KW-0072">Autophagy</keyword>
<evidence type="ECO:0000259" key="5">
    <source>
        <dbReference type="Pfam" id="PF19036"/>
    </source>
</evidence>
<dbReference type="GO" id="GO:0035658">
    <property type="term" value="C:Mon1-Ccz1 complex"/>
    <property type="evidence" value="ECO:0007669"/>
    <property type="project" value="TreeGrafter"/>
</dbReference>
<dbReference type="PRINTS" id="PR01546">
    <property type="entry name" value="YEAST73DUF"/>
</dbReference>
<feature type="domain" description="FUZ/MON1/HPS1 first Longin" evidence="5">
    <location>
        <begin position="193"/>
        <end position="316"/>
    </location>
</feature>
<dbReference type="PANTHER" id="PTHR13027:SF7">
    <property type="entry name" value="VACUOLAR FUSION PROTEIN MON1 HOMOLOG"/>
    <property type="match status" value="1"/>
</dbReference>
<sequence>MSPRSSSQDQSPLPKRLQAPVPPSPHRTTSQVSAVSVKAHATDDHRPLLSQSRGRTRSASAPLSPKPLQPSLISRHSGSSSSELPAHRVSTGEGSVSRETSLAVGTSGVPVLSVASRKGKERAVGVLEESVARGHVTGGGAGGEDAARGLRRLVRRGTIGDGSRKKALDEGTPTADVHVLKPPDNGGGYTPRRYFVLTHAGKPVFTSTQESSDDNLTNLMGVAQALISIFAEDDDKLRCINKGRYKISFVLKSPLYLFCVSDWGEPEHVLRVHLEYIHLQILSVISSTQLSRVFQRRSNFDLTRLLEGTENFLTSLIARCQTDFSYLTATLTPLRMAPALRDTAAAALMPPSKFKDLLYVLLIAGGHIVTLLRPRKHSIHPSDLHLLLNTLDASPTLRSSESWLPMCFPKFNPAGFVHAYVSYVMEDVGLVFVSADREAFEDLQGWKNIVLEKLEKDKTLTKIQQTIPQHPYSVSAVGCPGLRHFIYKSRQYVQITSPVWEGIYVEDNDDRKRLVTLYQQLHDSVHARSGQSSPLRLVYIRTDKEAVLAWITKPFELYLAVNPQMTKAGVVGVANSVARWVGAEEAKLFLKDAPVF</sequence>
<feature type="compositionally biased region" description="Low complexity" evidence="4">
    <location>
        <begin position="71"/>
        <end position="82"/>
    </location>
</feature>
<comment type="subcellular location">
    <subcellularLocation>
        <location evidence="3">Endosome</location>
        <location evidence="3">Multivesicular body membrane</location>
        <topology evidence="3">Peripheral membrane protein</topology>
    </subcellularLocation>
    <subcellularLocation>
        <location evidence="1 3">Prevacuolar compartment membrane</location>
        <topology evidence="1 3">Peripheral membrane protein</topology>
    </subcellularLocation>
    <subcellularLocation>
        <location evidence="3">Vacuole membrane</location>
        <topology evidence="3">Peripheral membrane protein</topology>
    </subcellularLocation>
</comment>
<evidence type="ECO:0000256" key="3">
    <source>
        <dbReference type="RuleBase" id="RU367048"/>
    </source>
</evidence>
<dbReference type="Pfam" id="PF19036">
    <property type="entry name" value="Fuz_longin_1"/>
    <property type="match status" value="1"/>
</dbReference>
<keyword evidence="3" id="KW-0653">Protein transport</keyword>
<dbReference type="Pfam" id="PF19038">
    <property type="entry name" value="Fuz_longin_3"/>
    <property type="match status" value="1"/>
</dbReference>
<organism evidence="8 9">
    <name type="scientific">Papiliotrema laurentii</name>
    <name type="common">Cryptococcus laurentii</name>
    <dbReference type="NCBI Taxonomy" id="5418"/>
    <lineage>
        <taxon>Eukaryota</taxon>
        <taxon>Fungi</taxon>
        <taxon>Dikarya</taxon>
        <taxon>Basidiomycota</taxon>
        <taxon>Agaricomycotina</taxon>
        <taxon>Tremellomycetes</taxon>
        <taxon>Tremellales</taxon>
        <taxon>Rhynchogastremaceae</taxon>
        <taxon>Papiliotrema</taxon>
    </lineage>
</organism>
<keyword evidence="3" id="KW-0472">Membrane</keyword>
<keyword evidence="3" id="KW-0813">Transport</keyword>
<feature type="compositionally biased region" description="Polar residues" evidence="4">
    <location>
        <begin position="1"/>
        <end position="11"/>
    </location>
</feature>
<dbReference type="Pfam" id="PF19037">
    <property type="entry name" value="Fuz_longin_2"/>
    <property type="match status" value="1"/>
</dbReference>
<dbReference type="AlphaFoldDB" id="A0AAD9FUY6"/>
<evidence type="ECO:0000256" key="4">
    <source>
        <dbReference type="SAM" id="MobiDB-lite"/>
    </source>
</evidence>
<feature type="compositionally biased region" description="Polar residues" evidence="4">
    <location>
        <begin position="92"/>
        <end position="104"/>
    </location>
</feature>
<dbReference type="Proteomes" id="UP001182556">
    <property type="component" value="Unassembled WGS sequence"/>
</dbReference>
<dbReference type="EMBL" id="JAODAN010000002">
    <property type="protein sequence ID" value="KAK1926517.1"/>
    <property type="molecule type" value="Genomic_DNA"/>
</dbReference>
<dbReference type="GO" id="GO:0016192">
    <property type="term" value="P:vesicle-mediated transport"/>
    <property type="evidence" value="ECO:0007669"/>
    <property type="project" value="InterPro"/>
</dbReference>
<feature type="compositionally biased region" description="Polar residues" evidence="4">
    <location>
        <begin position="49"/>
        <end position="61"/>
    </location>
</feature>
<evidence type="ECO:0000313" key="8">
    <source>
        <dbReference type="EMBL" id="KAK1926517.1"/>
    </source>
</evidence>
<dbReference type="InterPro" id="IPR043971">
    <property type="entry name" value="FUZ/MON1/HPS1_longin_2"/>
</dbReference>
<comment type="caution">
    <text evidence="8">The sequence shown here is derived from an EMBL/GenBank/DDBJ whole genome shotgun (WGS) entry which is preliminary data.</text>
</comment>
<dbReference type="GO" id="GO:0006914">
    <property type="term" value="P:autophagy"/>
    <property type="evidence" value="ECO:0007669"/>
    <property type="project" value="UniProtKB-UniRule"/>
</dbReference>
<dbReference type="GO" id="GO:0006623">
    <property type="term" value="P:protein targeting to vacuole"/>
    <property type="evidence" value="ECO:0007669"/>
    <property type="project" value="UniProtKB-UniRule"/>
</dbReference>
<dbReference type="PANTHER" id="PTHR13027">
    <property type="entry name" value="SAND PROTEIN-RELATED"/>
    <property type="match status" value="1"/>
</dbReference>
<dbReference type="InterPro" id="IPR004353">
    <property type="entry name" value="Mon1"/>
</dbReference>
<feature type="region of interest" description="Disordered" evidence="4">
    <location>
        <begin position="161"/>
        <end position="183"/>
    </location>
</feature>
<feature type="domain" description="FUZ/MON1/HPS1 third Longin" evidence="7">
    <location>
        <begin position="481"/>
        <end position="585"/>
    </location>
</feature>
<comment type="similarity">
    <text evidence="3">Belongs to the MON1/SAND family.</text>
</comment>
<proteinExistence type="inferred from homology"/>
<gene>
    <name evidence="8" type="ORF">DB88DRAFT_482122</name>
</gene>
<feature type="region of interest" description="Disordered" evidence="4">
    <location>
        <begin position="1"/>
        <end position="106"/>
    </location>
</feature>
<dbReference type="InterPro" id="IPR043972">
    <property type="entry name" value="FUZ/MON1/HPS1_longin_1"/>
</dbReference>
<dbReference type="InterPro" id="IPR043970">
    <property type="entry name" value="FUZ/MON1/HPS1_longin_3"/>
</dbReference>
<evidence type="ECO:0000256" key="1">
    <source>
        <dbReference type="ARBA" id="ARBA00004380"/>
    </source>
</evidence>
<protein>
    <recommendedName>
        <fullName evidence="2 3">Vacuolar fusion protein MON1</fullName>
    </recommendedName>
</protein>
<keyword evidence="3" id="KW-0926">Vacuole</keyword>
<keyword evidence="3" id="KW-0967">Endosome</keyword>
<name>A0AAD9FUY6_PAPLA</name>
<evidence type="ECO:0000259" key="6">
    <source>
        <dbReference type="Pfam" id="PF19037"/>
    </source>
</evidence>
<keyword evidence="9" id="KW-1185">Reference proteome</keyword>
<dbReference type="GO" id="GO:0032585">
    <property type="term" value="C:multivesicular body membrane"/>
    <property type="evidence" value="ECO:0007669"/>
    <property type="project" value="UniProtKB-SubCell"/>
</dbReference>
<evidence type="ECO:0000259" key="7">
    <source>
        <dbReference type="Pfam" id="PF19038"/>
    </source>
</evidence>
<evidence type="ECO:0000256" key="2">
    <source>
        <dbReference type="ARBA" id="ARBA00018132"/>
    </source>
</evidence>
<evidence type="ECO:0000313" key="9">
    <source>
        <dbReference type="Proteomes" id="UP001182556"/>
    </source>
</evidence>